<evidence type="ECO:0000313" key="1">
    <source>
        <dbReference type="EMBL" id="KJU85700.1"/>
    </source>
</evidence>
<dbReference type="Proteomes" id="UP000033423">
    <property type="component" value="Unassembled WGS sequence"/>
</dbReference>
<name>A0A0F3GUW2_9BACT</name>
<accession>A0A0F3GUW2</accession>
<comment type="caution">
    <text evidence="1">The sequence shown here is derived from an EMBL/GenBank/DDBJ whole genome shotgun (WGS) entry which is preliminary data.</text>
</comment>
<reference evidence="1 2" key="1">
    <citation type="submission" date="2015-02" db="EMBL/GenBank/DDBJ databases">
        <title>Single-cell genomics of uncultivated deep-branching MTB reveals a conserved set of magnetosome genes.</title>
        <authorList>
            <person name="Kolinko S."/>
            <person name="Richter M."/>
            <person name="Glockner F.O."/>
            <person name="Brachmann A."/>
            <person name="Schuler D."/>
        </authorList>
    </citation>
    <scope>NUCLEOTIDE SEQUENCE [LARGE SCALE GENOMIC DNA]</scope>
    <source>
        <strain evidence="1">TM-1</strain>
    </source>
</reference>
<sequence>MQEAQITKRYDTPKTPYKRVLEVEHIPQKKQGTTPAAICSFKSCCTKKKHYSFARKTANPCHLKETLASITWPNTDHHHT</sequence>
<protein>
    <submittedName>
        <fullName evidence="1">Uncharacterized protein</fullName>
    </submittedName>
</protein>
<evidence type="ECO:0000313" key="2">
    <source>
        <dbReference type="Proteomes" id="UP000033423"/>
    </source>
</evidence>
<organism evidence="1 2">
    <name type="scientific">Candidatus Magnetobacterium bavaricum</name>
    <dbReference type="NCBI Taxonomy" id="29290"/>
    <lineage>
        <taxon>Bacteria</taxon>
        <taxon>Pseudomonadati</taxon>
        <taxon>Nitrospirota</taxon>
        <taxon>Thermodesulfovibrionia</taxon>
        <taxon>Thermodesulfovibrionales</taxon>
        <taxon>Candidatus Magnetobacteriaceae</taxon>
        <taxon>Candidatus Magnetobacterium</taxon>
    </lineage>
</organism>
<dbReference type="AlphaFoldDB" id="A0A0F3GUW2"/>
<keyword evidence="2" id="KW-1185">Reference proteome</keyword>
<dbReference type="EMBL" id="LACI01000899">
    <property type="protein sequence ID" value="KJU85700.1"/>
    <property type="molecule type" value="Genomic_DNA"/>
</dbReference>
<gene>
    <name evidence="1" type="ORF">MBAV_002105</name>
</gene>
<proteinExistence type="predicted"/>